<dbReference type="FunFam" id="3.20.20.70:FF:000004">
    <property type="entry name" value="Ribulose-phosphate 3-epimerase"/>
    <property type="match status" value="1"/>
</dbReference>
<dbReference type="GO" id="GO:0005737">
    <property type="term" value="C:cytoplasm"/>
    <property type="evidence" value="ECO:0007669"/>
    <property type="project" value="UniProtKB-ARBA"/>
</dbReference>
<feature type="binding site" evidence="10 14">
    <location>
        <position position="7"/>
    </location>
    <ligand>
        <name>substrate</name>
    </ligand>
</feature>
<gene>
    <name evidence="10" type="primary">rpe</name>
    <name evidence="15" type="ORF">SAMN02910343_01200</name>
</gene>
<dbReference type="GeneID" id="87756214"/>
<dbReference type="SUPFAM" id="SSF51366">
    <property type="entry name" value="Ribulose-phoshate binding barrel"/>
    <property type="match status" value="1"/>
</dbReference>
<accession>A0A1G5W843</accession>
<dbReference type="GO" id="GO:0019323">
    <property type="term" value="P:pentose catabolic process"/>
    <property type="evidence" value="ECO:0007669"/>
    <property type="project" value="UniProtKB-UniRule"/>
</dbReference>
<feature type="binding site" evidence="10 13">
    <location>
        <position position="34"/>
    </location>
    <ligand>
        <name>a divalent metal cation</name>
        <dbReference type="ChEBI" id="CHEBI:60240"/>
    </ligand>
</feature>
<reference evidence="15 16" key="1">
    <citation type="submission" date="2016-10" db="EMBL/GenBank/DDBJ databases">
        <authorList>
            <person name="de Groot N.N."/>
        </authorList>
    </citation>
    <scope>NUCLEOTIDE SEQUENCE [LARGE SCALE GENOMIC DNA]</scope>
    <source>
        <strain evidence="15 16">DSM 15230</strain>
    </source>
</reference>
<comment type="cofactor">
    <cofactor evidence="3">
        <name>Co(2+)</name>
        <dbReference type="ChEBI" id="CHEBI:48828"/>
    </cofactor>
</comment>
<dbReference type="STRING" id="209880.SAMN02910343_01200"/>
<feature type="binding site" evidence="10 13">
    <location>
        <position position="65"/>
    </location>
    <ligand>
        <name>a divalent metal cation</name>
        <dbReference type="ChEBI" id="CHEBI:60240"/>
    </ligand>
</feature>
<keyword evidence="13" id="KW-0170">Cobalt</keyword>
<dbReference type="EC" id="5.1.3.1" evidence="7 10"/>
<feature type="binding site" evidence="10">
    <location>
        <begin position="174"/>
        <end position="176"/>
    </location>
    <ligand>
        <name>substrate</name>
    </ligand>
</feature>
<comment type="pathway">
    <text evidence="10">Carbohydrate degradation.</text>
</comment>
<dbReference type="GO" id="GO:0004750">
    <property type="term" value="F:D-ribulose-phosphate 3-epimerase activity"/>
    <property type="evidence" value="ECO:0007669"/>
    <property type="project" value="UniProtKB-UniRule"/>
</dbReference>
<keyword evidence="13" id="KW-0464">Manganese</keyword>
<evidence type="ECO:0000256" key="11">
    <source>
        <dbReference type="PIRNR" id="PIRNR001461"/>
    </source>
</evidence>
<evidence type="ECO:0000256" key="3">
    <source>
        <dbReference type="ARBA" id="ARBA00001941"/>
    </source>
</evidence>
<keyword evidence="8 10" id="KW-0479">Metal-binding</keyword>
<comment type="function">
    <text evidence="10">Catalyzes the reversible epimerization of D-ribulose 5-phosphate to D-xylulose 5-phosphate.</text>
</comment>
<keyword evidence="13" id="KW-0862">Zinc</keyword>
<name>A0A1G5W843_9FIRM</name>
<dbReference type="HAMAP" id="MF_02227">
    <property type="entry name" value="RPE"/>
    <property type="match status" value="1"/>
</dbReference>
<evidence type="ECO:0000256" key="5">
    <source>
        <dbReference type="ARBA" id="ARBA00001954"/>
    </source>
</evidence>
<dbReference type="PROSITE" id="PS01086">
    <property type="entry name" value="RIBUL_P_3_EPIMER_2"/>
    <property type="match status" value="1"/>
</dbReference>
<dbReference type="EMBL" id="FMXA01000015">
    <property type="protein sequence ID" value="SDA54281.1"/>
    <property type="molecule type" value="Genomic_DNA"/>
</dbReference>
<comment type="cofactor">
    <cofactor evidence="2">
        <name>Mn(2+)</name>
        <dbReference type="ChEBI" id="CHEBI:29035"/>
    </cofactor>
</comment>
<dbReference type="InterPro" id="IPR000056">
    <property type="entry name" value="Ribul_P_3_epim-like"/>
</dbReference>
<evidence type="ECO:0000256" key="1">
    <source>
        <dbReference type="ARBA" id="ARBA00001782"/>
    </source>
</evidence>
<dbReference type="PIRSF" id="PIRSF001461">
    <property type="entry name" value="RPE"/>
    <property type="match status" value="1"/>
</dbReference>
<dbReference type="Proteomes" id="UP000199689">
    <property type="component" value="Unassembled WGS sequence"/>
</dbReference>
<dbReference type="PANTHER" id="PTHR11749">
    <property type="entry name" value="RIBULOSE-5-PHOSPHATE-3-EPIMERASE"/>
    <property type="match status" value="1"/>
</dbReference>
<feature type="binding site" evidence="10 13">
    <location>
        <position position="32"/>
    </location>
    <ligand>
        <name>a divalent metal cation</name>
        <dbReference type="ChEBI" id="CHEBI:60240"/>
    </ligand>
</feature>
<comment type="cofactor">
    <cofactor evidence="10 13">
        <name>a divalent metal cation</name>
        <dbReference type="ChEBI" id="CHEBI:60240"/>
    </cofactor>
    <text evidence="10 13">Binds 1 divalent metal cation per subunit.</text>
</comment>
<evidence type="ECO:0000256" key="6">
    <source>
        <dbReference type="ARBA" id="ARBA00009541"/>
    </source>
</evidence>
<evidence type="ECO:0000313" key="16">
    <source>
        <dbReference type="Proteomes" id="UP000199689"/>
    </source>
</evidence>
<keyword evidence="9 10" id="KW-0413">Isomerase</keyword>
<dbReference type="GO" id="GO:0006098">
    <property type="term" value="P:pentose-phosphate shunt"/>
    <property type="evidence" value="ECO:0007669"/>
    <property type="project" value="UniProtKB-UniRule"/>
</dbReference>
<comment type="catalytic activity">
    <reaction evidence="1 10 11">
        <text>D-ribulose 5-phosphate = D-xylulose 5-phosphate</text>
        <dbReference type="Rhea" id="RHEA:13677"/>
        <dbReference type="ChEBI" id="CHEBI:57737"/>
        <dbReference type="ChEBI" id="CHEBI:58121"/>
        <dbReference type="EC" id="5.1.3.1"/>
    </reaction>
</comment>
<evidence type="ECO:0000313" key="15">
    <source>
        <dbReference type="EMBL" id="SDA54281.1"/>
    </source>
</evidence>
<evidence type="ECO:0000256" key="10">
    <source>
        <dbReference type="HAMAP-Rule" id="MF_02227"/>
    </source>
</evidence>
<dbReference type="CDD" id="cd00429">
    <property type="entry name" value="RPE"/>
    <property type="match status" value="1"/>
</dbReference>
<comment type="similarity">
    <text evidence="6 10 11">Belongs to the ribulose-phosphate 3-epimerase family.</text>
</comment>
<evidence type="ECO:0000256" key="2">
    <source>
        <dbReference type="ARBA" id="ARBA00001936"/>
    </source>
</evidence>
<comment type="cofactor">
    <cofactor evidence="4">
        <name>Zn(2+)</name>
        <dbReference type="ChEBI" id="CHEBI:29105"/>
    </cofactor>
</comment>
<evidence type="ECO:0000256" key="8">
    <source>
        <dbReference type="ARBA" id="ARBA00022723"/>
    </source>
</evidence>
<dbReference type="OrthoDB" id="1645589at2"/>
<evidence type="ECO:0000256" key="13">
    <source>
        <dbReference type="PIRSR" id="PIRSR001461-2"/>
    </source>
</evidence>
<dbReference type="RefSeq" id="WP_091364832.1">
    <property type="nucleotide sequence ID" value="NZ_FMXA01000015.1"/>
</dbReference>
<organism evidence="15 16">
    <name type="scientific">Allisonella histaminiformans</name>
    <dbReference type="NCBI Taxonomy" id="209880"/>
    <lineage>
        <taxon>Bacteria</taxon>
        <taxon>Bacillati</taxon>
        <taxon>Bacillota</taxon>
        <taxon>Negativicutes</taxon>
        <taxon>Veillonellales</taxon>
        <taxon>Veillonellaceae</taxon>
        <taxon>Allisonella</taxon>
    </lineage>
</organism>
<dbReference type="InterPro" id="IPR011060">
    <property type="entry name" value="RibuloseP-bd_barrel"/>
</dbReference>
<feature type="binding site" evidence="10 14">
    <location>
        <begin position="196"/>
        <end position="197"/>
    </location>
    <ligand>
        <name>substrate</name>
    </ligand>
</feature>
<keyword evidence="10 11" id="KW-0119">Carbohydrate metabolism</keyword>
<feature type="active site" description="Proton acceptor" evidence="10 12">
    <location>
        <position position="34"/>
    </location>
</feature>
<keyword evidence="16" id="KW-1185">Reference proteome</keyword>
<proteinExistence type="inferred from homology"/>
<dbReference type="AlphaFoldDB" id="A0A1G5W843"/>
<comment type="cofactor">
    <cofactor evidence="5">
        <name>Fe(2+)</name>
        <dbReference type="ChEBI" id="CHEBI:29033"/>
    </cofactor>
</comment>
<dbReference type="Gene3D" id="3.20.20.70">
    <property type="entry name" value="Aldolase class I"/>
    <property type="match status" value="1"/>
</dbReference>
<sequence>MVKIAPSLLSADFASLAEELKDIERGGADLVHLDIMDGHFVPNLTFGAPIIKALRPHTNLTFDAHLMVYHPENYVKPLADAGVNMVSFHVEAAPHADRIVHMIKDAGMKAGIVLNPATSLSTVDYLLEIVDYVLLMSVNPGFGGQKFISYTMDKVRSLRSMISERHLNCQIEIDGGVKAENAGKLAEAGADILVAGSAVFGKEDRKAAIAALR</sequence>
<evidence type="ECO:0000256" key="12">
    <source>
        <dbReference type="PIRSR" id="PIRSR001461-1"/>
    </source>
</evidence>
<dbReference type="NCBIfam" id="TIGR01163">
    <property type="entry name" value="rpe"/>
    <property type="match status" value="1"/>
</dbReference>
<dbReference type="GO" id="GO:0046872">
    <property type="term" value="F:metal ion binding"/>
    <property type="evidence" value="ECO:0007669"/>
    <property type="project" value="UniProtKB-UniRule"/>
</dbReference>
<feature type="binding site" evidence="10 13">
    <location>
        <position position="174"/>
    </location>
    <ligand>
        <name>a divalent metal cation</name>
        <dbReference type="ChEBI" id="CHEBI:60240"/>
    </ligand>
</feature>
<dbReference type="InterPro" id="IPR026019">
    <property type="entry name" value="Ribul_P_3_epim"/>
</dbReference>
<protein>
    <recommendedName>
        <fullName evidence="7 10">Ribulose-phosphate 3-epimerase</fullName>
        <ecNumber evidence="7 10">5.1.3.1</ecNumber>
    </recommendedName>
</protein>
<dbReference type="Pfam" id="PF00834">
    <property type="entry name" value="Ribul_P_3_epim"/>
    <property type="match status" value="1"/>
</dbReference>
<feature type="binding site" evidence="10 14">
    <location>
        <position position="65"/>
    </location>
    <ligand>
        <name>substrate</name>
    </ligand>
</feature>
<feature type="active site" description="Proton donor" evidence="10 12">
    <location>
        <position position="174"/>
    </location>
</feature>
<evidence type="ECO:0000256" key="4">
    <source>
        <dbReference type="ARBA" id="ARBA00001947"/>
    </source>
</evidence>
<dbReference type="InterPro" id="IPR013785">
    <property type="entry name" value="Aldolase_TIM"/>
</dbReference>
<evidence type="ECO:0000256" key="9">
    <source>
        <dbReference type="ARBA" id="ARBA00023235"/>
    </source>
</evidence>
<feature type="binding site" evidence="10 14">
    <location>
        <begin position="141"/>
        <end position="144"/>
    </location>
    <ligand>
        <name>substrate</name>
    </ligand>
</feature>
<dbReference type="PROSITE" id="PS01085">
    <property type="entry name" value="RIBUL_P_3_EPIMER_1"/>
    <property type="match status" value="1"/>
</dbReference>
<evidence type="ECO:0000256" key="14">
    <source>
        <dbReference type="PIRSR" id="PIRSR001461-3"/>
    </source>
</evidence>
<dbReference type="NCBIfam" id="NF004076">
    <property type="entry name" value="PRK05581.1-4"/>
    <property type="match status" value="1"/>
</dbReference>
<evidence type="ECO:0000256" key="7">
    <source>
        <dbReference type="ARBA" id="ARBA00013188"/>
    </source>
</evidence>
<feature type="binding site" evidence="14">
    <location>
        <position position="176"/>
    </location>
    <ligand>
        <name>substrate</name>
    </ligand>
</feature>